<organism evidence="1">
    <name type="scientific">uncultured Caudovirales phage</name>
    <dbReference type="NCBI Taxonomy" id="2100421"/>
    <lineage>
        <taxon>Viruses</taxon>
        <taxon>Duplodnaviria</taxon>
        <taxon>Heunggongvirae</taxon>
        <taxon>Uroviricota</taxon>
        <taxon>Caudoviricetes</taxon>
        <taxon>Peduoviridae</taxon>
        <taxon>Maltschvirus</taxon>
        <taxon>Maltschvirus maltsch</taxon>
    </lineage>
</organism>
<reference evidence="1" key="1">
    <citation type="submission" date="2020-04" db="EMBL/GenBank/DDBJ databases">
        <authorList>
            <person name="Chiriac C."/>
            <person name="Salcher M."/>
            <person name="Ghai R."/>
            <person name="Kavagutti S V."/>
        </authorList>
    </citation>
    <scope>NUCLEOTIDE SEQUENCE</scope>
</reference>
<proteinExistence type="predicted"/>
<evidence type="ECO:0000313" key="1">
    <source>
        <dbReference type="EMBL" id="CAB4126371.1"/>
    </source>
</evidence>
<accession>A0A6J5KWD4</accession>
<protein>
    <submittedName>
        <fullName evidence="1">Uncharacterized protein</fullName>
    </submittedName>
</protein>
<sequence length="106" mass="11956">MERLLSILDDWKLYMKSSSHRLGYPSKSLGMSSGGESTEDEFEHMVNAMDKANVRTLDAIIHSLDKGQQQALYAKYLGAKPPLAYSWQLDMAMDNLMTIASRRINA</sequence>
<gene>
    <name evidence="1" type="ORF">UFOVP89_26</name>
</gene>
<name>A0A6J5KWD4_9CAUD</name>
<dbReference type="EMBL" id="LR796197">
    <property type="protein sequence ID" value="CAB4126371.1"/>
    <property type="molecule type" value="Genomic_DNA"/>
</dbReference>